<feature type="chain" id="PRO_5046187360" description="WG repeat-containing protein" evidence="1">
    <location>
        <begin position="20"/>
        <end position="360"/>
    </location>
</feature>
<dbReference type="InterPro" id="IPR032774">
    <property type="entry name" value="WG_beta_rep"/>
</dbReference>
<evidence type="ECO:0000313" key="3">
    <source>
        <dbReference type="Proteomes" id="UP000640614"/>
    </source>
</evidence>
<dbReference type="Proteomes" id="UP000640614">
    <property type="component" value="Unassembled WGS sequence"/>
</dbReference>
<comment type="caution">
    <text evidence="2">The sequence shown here is derived from an EMBL/GenBank/DDBJ whole genome shotgun (WGS) entry which is preliminary data.</text>
</comment>
<proteinExistence type="predicted"/>
<sequence length="360" mass="42081">MKKIVILFSLAFLNVPVFAQSNDIWTSFPNKDTTLVGFKDKSGIIKIEPKFTGFTIARKFENIMAVSEEENGKWKNYYLTKQAKIVGRDSLFSYDNGPDCENEGFIRFTDRKTDKTGMFDSQGKIVIPAHYSSLTKSRNGLVIVLKDATKETHGEHSFWKGGKEFLIDLNNKILIENFPYTDDLNFYSLKKTKESSKDETRESFLGVDGMYYSFINYDKEFKYWLKNSFLPNLTKTSLEKNSFDKITYWKEPNGWISESKTKFIHQNYNLLKLKLQQLNSPKTDYFISSDGLNQFIYESEEYDIYFNNCHESKDWMYPTMDVVINPKNKTDLGQDHFEFLRTENGYKLISVSFAKDNLIK</sequence>
<dbReference type="EMBL" id="PRDM01000002">
    <property type="protein sequence ID" value="MBE8725448.1"/>
    <property type="molecule type" value="Genomic_DNA"/>
</dbReference>
<feature type="signal peptide" evidence="1">
    <location>
        <begin position="1"/>
        <end position="19"/>
    </location>
</feature>
<reference evidence="2 3" key="1">
    <citation type="submission" date="2018-07" db="EMBL/GenBank/DDBJ databases">
        <title>Genome assembly of strain KB82.</title>
        <authorList>
            <person name="Kukolya J."/>
            <person name="Horvath B."/>
            <person name="Nagy I."/>
            <person name="Toth A."/>
        </authorList>
    </citation>
    <scope>NUCLEOTIDE SEQUENCE [LARGE SCALE GENOMIC DNA]</scope>
    <source>
        <strain evidence="2 3">Kb82</strain>
    </source>
</reference>
<evidence type="ECO:0000256" key="1">
    <source>
        <dbReference type="SAM" id="SignalP"/>
    </source>
</evidence>
<dbReference type="Pfam" id="PF14903">
    <property type="entry name" value="WG_beta_rep"/>
    <property type="match status" value="1"/>
</dbReference>
<evidence type="ECO:0008006" key="4">
    <source>
        <dbReference type="Google" id="ProtNLM"/>
    </source>
</evidence>
<accession>A0ABR9TJB1</accession>
<evidence type="ECO:0000313" key="2">
    <source>
        <dbReference type="EMBL" id="MBE8725448.1"/>
    </source>
</evidence>
<name>A0ABR9TJB1_9FLAO</name>
<gene>
    <name evidence="2" type="ORF">C4F50_10860</name>
</gene>
<keyword evidence="3" id="KW-1185">Reference proteome</keyword>
<protein>
    <recommendedName>
        <fullName evidence="4">WG repeat-containing protein</fullName>
    </recommendedName>
</protein>
<organism evidence="2 3">
    <name type="scientific">Flavobacterium hungaricum</name>
    <dbReference type="NCBI Taxonomy" id="2082725"/>
    <lineage>
        <taxon>Bacteria</taxon>
        <taxon>Pseudomonadati</taxon>
        <taxon>Bacteroidota</taxon>
        <taxon>Flavobacteriia</taxon>
        <taxon>Flavobacteriales</taxon>
        <taxon>Flavobacteriaceae</taxon>
        <taxon>Flavobacterium</taxon>
    </lineage>
</organism>
<dbReference type="RefSeq" id="WP_194138660.1">
    <property type="nucleotide sequence ID" value="NZ_PRDM01000002.1"/>
</dbReference>
<keyword evidence="1" id="KW-0732">Signal</keyword>